<evidence type="ECO:0000256" key="1">
    <source>
        <dbReference type="SAM" id="MobiDB-lite"/>
    </source>
</evidence>
<evidence type="ECO:0000313" key="3">
    <source>
        <dbReference type="Proteomes" id="UP000250079"/>
    </source>
</evidence>
<evidence type="ECO:0000313" key="2">
    <source>
        <dbReference type="EMBL" id="ASJ75827.1"/>
    </source>
</evidence>
<name>A0A2Z2P567_9GAMM</name>
<feature type="compositionally biased region" description="Polar residues" evidence="1">
    <location>
        <begin position="1"/>
        <end position="22"/>
    </location>
</feature>
<protein>
    <submittedName>
        <fullName evidence="2">Uncharacterized protein</fullName>
    </submittedName>
</protein>
<proteinExistence type="predicted"/>
<gene>
    <name evidence="2" type="ORF">IMCC3135_28875</name>
</gene>
<feature type="region of interest" description="Disordered" evidence="1">
    <location>
        <begin position="1"/>
        <end position="36"/>
    </location>
</feature>
<keyword evidence="3" id="KW-1185">Reference proteome</keyword>
<accession>A0A2Z2P567</accession>
<dbReference type="EMBL" id="CP018632">
    <property type="protein sequence ID" value="ASJ75827.1"/>
    <property type="molecule type" value="Genomic_DNA"/>
</dbReference>
<organism evidence="2 3">
    <name type="scientific">Granulosicoccus antarcticus IMCC3135</name>
    <dbReference type="NCBI Taxonomy" id="1192854"/>
    <lineage>
        <taxon>Bacteria</taxon>
        <taxon>Pseudomonadati</taxon>
        <taxon>Pseudomonadota</taxon>
        <taxon>Gammaproteobacteria</taxon>
        <taxon>Chromatiales</taxon>
        <taxon>Granulosicoccaceae</taxon>
        <taxon>Granulosicoccus</taxon>
    </lineage>
</organism>
<dbReference type="Proteomes" id="UP000250079">
    <property type="component" value="Chromosome"/>
</dbReference>
<dbReference type="AlphaFoldDB" id="A0A2Z2P567"/>
<reference evidence="2 3" key="1">
    <citation type="submission" date="2016-12" db="EMBL/GenBank/DDBJ databases">
        <authorList>
            <person name="Song W.-J."/>
            <person name="Kurnit D.M."/>
        </authorList>
    </citation>
    <scope>NUCLEOTIDE SEQUENCE [LARGE SCALE GENOMIC DNA]</scope>
    <source>
        <strain evidence="2 3">IMCC3135</strain>
    </source>
</reference>
<dbReference type="KEGG" id="gai:IMCC3135_28875"/>
<sequence>MMNTGVSSNFNNGSSLKSSSAGTAGDDGASNTSTENLLNSNTALDNLRNGSTTAQTLLGEDNHPTTLNELTNREYSASNDELADLQSDAGSLNATTMELGASGGFVAQTLQSVLKAIRGEQGESTPVIPANAQAVSVNGNDYQIGAMPPPDINHDNGFLQNPADASDPVPISTRPPTGSERAYYLKEVALAKGGNIVSAIPGAGIFTSKADLDEAIDAYSHFLTGGGETYDVDYGNYLTDDVNGRTTNDSIVQDIQAAGDQLFANEVADGAIKLDDIAVGERIVFTVSGDAIAVGGGAPDNPNSQRFPYPESENWQKAIGAHQVYTRSEVTVTRLENGTLLASAAIEVNFEDRYNFNPGQQDIATGAPDSERGVLEQTGLAQQFDQVGQAQLETQWIIGSPDEAYVAPSNGSSR</sequence>